<dbReference type="WBParaSite" id="SMTH1_12560.1">
    <property type="protein sequence ID" value="SMTH1_12560.1"/>
    <property type="gene ID" value="SMTH1_12560"/>
</dbReference>
<accession>A0AA85AUJ5</accession>
<evidence type="ECO:0000313" key="6">
    <source>
        <dbReference type="WBParaSite" id="SMTH1_12560.1"/>
    </source>
</evidence>
<dbReference type="PROSITE" id="PS51073">
    <property type="entry name" value="RPEL"/>
    <property type="match status" value="1"/>
</dbReference>
<proteinExistence type="predicted"/>
<evidence type="ECO:0000256" key="2">
    <source>
        <dbReference type="ARBA" id="ARBA00022737"/>
    </source>
</evidence>
<feature type="repeat" description="RPEL" evidence="4">
    <location>
        <begin position="98"/>
        <end position="123"/>
    </location>
</feature>
<evidence type="ECO:0000256" key="3">
    <source>
        <dbReference type="ARBA" id="ARBA00023242"/>
    </source>
</evidence>
<evidence type="ECO:0000313" key="5">
    <source>
        <dbReference type="Proteomes" id="UP000050791"/>
    </source>
</evidence>
<dbReference type="AlphaFoldDB" id="A0AA85AUJ5"/>
<sequence length="133" mass="15283">MITFSPMNNTYQNLNSLLLTVYLTIMPTDQVHRKSGSPQASTEVSSLQLNRTKNKEALEKSLKCRRSVKELVNQGILLNPSISHPDKVRQLQKAKTSDLLKRKIGQRPDRQYLISHHILRGNFSPVIICDFRR</sequence>
<comment type="subcellular location">
    <subcellularLocation>
        <location evidence="1">Nucleus</location>
    </subcellularLocation>
</comment>
<dbReference type="InterPro" id="IPR043451">
    <property type="entry name" value="Myocardin-like"/>
</dbReference>
<dbReference type="SMART" id="SM00707">
    <property type="entry name" value="RPEL"/>
    <property type="match status" value="2"/>
</dbReference>
<keyword evidence="2" id="KW-0677">Repeat</keyword>
<evidence type="ECO:0000256" key="4">
    <source>
        <dbReference type="PROSITE-ProRule" id="PRU00401"/>
    </source>
</evidence>
<organism evidence="5 6">
    <name type="scientific">Schistosoma mattheei</name>
    <dbReference type="NCBI Taxonomy" id="31246"/>
    <lineage>
        <taxon>Eukaryota</taxon>
        <taxon>Metazoa</taxon>
        <taxon>Spiralia</taxon>
        <taxon>Lophotrochozoa</taxon>
        <taxon>Platyhelminthes</taxon>
        <taxon>Trematoda</taxon>
        <taxon>Digenea</taxon>
        <taxon>Strigeidida</taxon>
        <taxon>Schistosomatoidea</taxon>
        <taxon>Schistosomatidae</taxon>
        <taxon>Schistosoma</taxon>
    </lineage>
</organism>
<dbReference type="PANTHER" id="PTHR22793:SF12">
    <property type="entry name" value="MYOCARDIN-RELATED TRANSCRIPTION FACTOR, ISOFORM H"/>
    <property type="match status" value="1"/>
</dbReference>
<reference evidence="6" key="1">
    <citation type="submission" date="2023-11" db="UniProtKB">
        <authorList>
            <consortium name="WormBaseParasite"/>
        </authorList>
    </citation>
    <scope>IDENTIFICATION</scope>
</reference>
<dbReference type="GO" id="GO:0005634">
    <property type="term" value="C:nucleus"/>
    <property type="evidence" value="ECO:0007669"/>
    <property type="project" value="UniProtKB-SubCell"/>
</dbReference>
<dbReference type="PANTHER" id="PTHR22793">
    <property type="entry name" value="MYOCARDIN-RELATED TRANSCRIPTION FACTOR-RELATED"/>
    <property type="match status" value="1"/>
</dbReference>
<name>A0AA85AUJ5_9TREM</name>
<keyword evidence="3" id="KW-0539">Nucleus</keyword>
<dbReference type="GO" id="GO:0003713">
    <property type="term" value="F:transcription coactivator activity"/>
    <property type="evidence" value="ECO:0007669"/>
    <property type="project" value="TreeGrafter"/>
</dbReference>
<dbReference type="Gene3D" id="6.10.140.2040">
    <property type="match status" value="1"/>
</dbReference>
<dbReference type="InterPro" id="IPR004018">
    <property type="entry name" value="RPEL_repeat"/>
</dbReference>
<dbReference type="GO" id="GO:0045944">
    <property type="term" value="P:positive regulation of transcription by RNA polymerase II"/>
    <property type="evidence" value="ECO:0007669"/>
    <property type="project" value="TreeGrafter"/>
</dbReference>
<evidence type="ECO:0000256" key="1">
    <source>
        <dbReference type="ARBA" id="ARBA00004123"/>
    </source>
</evidence>
<protein>
    <submittedName>
        <fullName evidence="6">Uncharacterized protein</fullName>
    </submittedName>
</protein>
<dbReference type="Proteomes" id="UP000050791">
    <property type="component" value="Unassembled WGS sequence"/>
</dbReference>